<organism evidence="4 5">
    <name type="scientific">Xylaria arbuscula</name>
    <dbReference type="NCBI Taxonomy" id="114810"/>
    <lineage>
        <taxon>Eukaryota</taxon>
        <taxon>Fungi</taxon>
        <taxon>Dikarya</taxon>
        <taxon>Ascomycota</taxon>
        <taxon>Pezizomycotina</taxon>
        <taxon>Sordariomycetes</taxon>
        <taxon>Xylariomycetidae</taxon>
        <taxon>Xylariales</taxon>
        <taxon>Xylariaceae</taxon>
        <taxon>Xylaria</taxon>
    </lineage>
</organism>
<evidence type="ECO:0000313" key="4">
    <source>
        <dbReference type="EMBL" id="KAJ3580499.1"/>
    </source>
</evidence>
<reference evidence="4" key="1">
    <citation type="submission" date="2022-07" db="EMBL/GenBank/DDBJ databases">
        <title>Genome Sequence of Xylaria arbuscula.</title>
        <authorList>
            <person name="Buettner E."/>
        </authorList>
    </citation>
    <scope>NUCLEOTIDE SEQUENCE</scope>
    <source>
        <strain evidence="4">VT107</strain>
    </source>
</reference>
<keyword evidence="1" id="KW-0677">Repeat</keyword>
<accession>A0A9W8NP67</accession>
<dbReference type="SUPFAM" id="SSF48403">
    <property type="entry name" value="Ankyrin repeat"/>
    <property type="match status" value="1"/>
</dbReference>
<dbReference type="AlphaFoldDB" id="A0A9W8NP67"/>
<dbReference type="SMART" id="SM00248">
    <property type="entry name" value="ANK"/>
    <property type="match status" value="7"/>
</dbReference>
<dbReference type="EMBL" id="JANPWZ010000003">
    <property type="protein sequence ID" value="KAJ3580499.1"/>
    <property type="molecule type" value="Genomic_DNA"/>
</dbReference>
<evidence type="ECO:0000256" key="2">
    <source>
        <dbReference type="ARBA" id="ARBA00023043"/>
    </source>
</evidence>
<dbReference type="Gene3D" id="1.25.40.20">
    <property type="entry name" value="Ankyrin repeat-containing domain"/>
    <property type="match status" value="2"/>
</dbReference>
<dbReference type="InterPro" id="IPR002110">
    <property type="entry name" value="Ankyrin_rpt"/>
</dbReference>
<evidence type="ECO:0000256" key="1">
    <source>
        <dbReference type="ARBA" id="ARBA00022737"/>
    </source>
</evidence>
<keyword evidence="2" id="KW-0040">ANK repeat</keyword>
<proteinExistence type="predicted"/>
<feature type="region of interest" description="Disordered" evidence="3">
    <location>
        <begin position="103"/>
        <end position="129"/>
    </location>
</feature>
<evidence type="ECO:0008006" key="6">
    <source>
        <dbReference type="Google" id="ProtNLM"/>
    </source>
</evidence>
<evidence type="ECO:0000256" key="3">
    <source>
        <dbReference type="SAM" id="MobiDB-lite"/>
    </source>
</evidence>
<name>A0A9W8NP67_9PEZI</name>
<dbReference type="InterPro" id="IPR036770">
    <property type="entry name" value="Ankyrin_rpt-contain_sf"/>
</dbReference>
<feature type="compositionally biased region" description="Polar residues" evidence="3">
    <location>
        <begin position="108"/>
        <end position="121"/>
    </location>
</feature>
<dbReference type="PANTHER" id="PTHR24198:SF165">
    <property type="entry name" value="ANKYRIN REPEAT-CONTAINING PROTEIN-RELATED"/>
    <property type="match status" value="1"/>
</dbReference>
<dbReference type="VEuPathDB" id="FungiDB:F4678DRAFT_471905"/>
<keyword evidence="5" id="KW-1185">Reference proteome</keyword>
<dbReference type="Pfam" id="PF12796">
    <property type="entry name" value="Ank_2"/>
    <property type="match status" value="1"/>
</dbReference>
<dbReference type="PANTHER" id="PTHR24198">
    <property type="entry name" value="ANKYRIN REPEAT AND PROTEIN KINASE DOMAIN-CONTAINING PROTEIN"/>
    <property type="match status" value="1"/>
</dbReference>
<feature type="region of interest" description="Disordered" evidence="3">
    <location>
        <begin position="552"/>
        <end position="581"/>
    </location>
</feature>
<sequence length="627" mass="70653">MIKVLPPLKPHIPEPPAGKVWHIAPAGHCLWLDDYEYYDQLGRDPLQQAKLWTLPSGKKRVDKLQEILERYPKQKHRRRILCEAARRGDVNLVRCLVETGLRVHPSTDPDQGQDSTQNESESIPDVDEPTVTPVHAAANQGHLSCVKVFIEEAKVEADARDELGCTPLIVAYERPEVVRYLLGQGAEPMIRAIGKEDRATTPSAQYTGPSILDYAASSGKVEVVKMIMEHPSFQSSTDWFTPSIIQRAARGGVEILTLFLEKGGYPLPNSDGKFQVESLSEEQKKVVFDATPVAADQGDLESLKLLLCYNKKAGHDNLSTADIPDEWHKKFIYGLYNSMTTNSPRKFEFLNSIGLKEHESMSLDKLPDGQKINVQRLLEKAVEAGSIECTNLMIEKYGANPDKHRIPPGIRPLFIGALRDTAEMLRYLLENHDIDIHFGNGRHASGPTALWGAINLKSLDSIMVLLQHGGPVDRVDEELRNVKQPTRAILRGTWPSTGSRPMVFLQTEEHAKEYTEWTRQVWQNQNPRYVRLELDVDDNEWLRGLQLRKENGELRETGNGARELNEQEGDSLGSQGAHDVRNLMPPMPTVMDREAELKEDDDLIPEFRPYAIAPGYHDRLTGNPEVY</sequence>
<gene>
    <name evidence="4" type="ORF">NPX13_g56</name>
</gene>
<comment type="caution">
    <text evidence="4">The sequence shown here is derived from an EMBL/GenBank/DDBJ whole genome shotgun (WGS) entry which is preliminary data.</text>
</comment>
<dbReference type="Proteomes" id="UP001148614">
    <property type="component" value="Unassembled WGS sequence"/>
</dbReference>
<evidence type="ECO:0000313" key="5">
    <source>
        <dbReference type="Proteomes" id="UP001148614"/>
    </source>
</evidence>
<protein>
    <recommendedName>
        <fullName evidence="6">Ankyrin</fullName>
    </recommendedName>
</protein>